<evidence type="ECO:0000256" key="1">
    <source>
        <dbReference type="ARBA" id="ARBA00010759"/>
    </source>
</evidence>
<dbReference type="Pfam" id="PF01327">
    <property type="entry name" value="Pep_deformylase"/>
    <property type="match status" value="1"/>
</dbReference>
<accession>X6LWL7</accession>
<evidence type="ECO:0000256" key="2">
    <source>
        <dbReference type="ARBA" id="ARBA00012175"/>
    </source>
</evidence>
<dbReference type="OrthoDB" id="276063at2759"/>
<dbReference type="SUPFAM" id="SSF56420">
    <property type="entry name" value="Peptide deformylase"/>
    <property type="match status" value="1"/>
</dbReference>
<dbReference type="InterPro" id="IPR023635">
    <property type="entry name" value="Peptide_deformylase"/>
</dbReference>
<keyword evidence="3" id="KW-0479">Metal-binding</keyword>
<dbReference type="GO" id="GO:0042586">
    <property type="term" value="F:peptide deformylase activity"/>
    <property type="evidence" value="ECO:0007669"/>
    <property type="project" value="UniProtKB-EC"/>
</dbReference>
<dbReference type="GO" id="GO:0008483">
    <property type="term" value="F:transaminase activity"/>
    <property type="evidence" value="ECO:0007669"/>
    <property type="project" value="UniProtKB-KW"/>
</dbReference>
<organism evidence="4 5">
    <name type="scientific">Reticulomyxa filosa</name>
    <dbReference type="NCBI Taxonomy" id="46433"/>
    <lineage>
        <taxon>Eukaryota</taxon>
        <taxon>Sar</taxon>
        <taxon>Rhizaria</taxon>
        <taxon>Retaria</taxon>
        <taxon>Foraminifera</taxon>
        <taxon>Monothalamids</taxon>
        <taxon>Reticulomyxidae</taxon>
        <taxon>Reticulomyxa</taxon>
    </lineage>
</organism>
<dbReference type="OMA" id="ELWDDCM"/>
<evidence type="ECO:0000256" key="3">
    <source>
        <dbReference type="RuleBase" id="RU362111"/>
    </source>
</evidence>
<dbReference type="GO" id="GO:0006412">
    <property type="term" value="P:translation"/>
    <property type="evidence" value="ECO:0007669"/>
    <property type="project" value="UniProtKB-KW"/>
</dbReference>
<comment type="catalytic activity">
    <reaction evidence="3">
        <text>N-terminal N-formyl-L-methionyl-[peptide] + H2O = N-terminal L-methionyl-[peptide] + formate</text>
        <dbReference type="Rhea" id="RHEA:24420"/>
        <dbReference type="Rhea" id="RHEA-COMP:10639"/>
        <dbReference type="Rhea" id="RHEA-COMP:10640"/>
        <dbReference type="ChEBI" id="CHEBI:15377"/>
        <dbReference type="ChEBI" id="CHEBI:15740"/>
        <dbReference type="ChEBI" id="CHEBI:49298"/>
        <dbReference type="ChEBI" id="CHEBI:64731"/>
        <dbReference type="EC" id="3.5.1.88"/>
    </reaction>
</comment>
<dbReference type="GO" id="GO:0046872">
    <property type="term" value="F:metal ion binding"/>
    <property type="evidence" value="ECO:0007669"/>
    <property type="project" value="UniProtKB-KW"/>
</dbReference>
<keyword evidence="3" id="KW-0378">Hydrolase</keyword>
<dbReference type="PANTHER" id="PTHR10458">
    <property type="entry name" value="PEPTIDE DEFORMYLASE"/>
    <property type="match status" value="1"/>
</dbReference>
<keyword evidence="3" id="KW-0648">Protein biosynthesis</keyword>
<reference evidence="4 5" key="1">
    <citation type="journal article" date="2013" name="Curr. Biol.">
        <title>The Genome of the Foraminiferan Reticulomyxa filosa.</title>
        <authorList>
            <person name="Glockner G."/>
            <person name="Hulsmann N."/>
            <person name="Schleicher M."/>
            <person name="Noegel A.A."/>
            <person name="Eichinger L."/>
            <person name="Gallinger C."/>
            <person name="Pawlowski J."/>
            <person name="Sierra R."/>
            <person name="Euteneuer U."/>
            <person name="Pillet L."/>
            <person name="Moustafa A."/>
            <person name="Platzer M."/>
            <person name="Groth M."/>
            <person name="Szafranski K."/>
            <person name="Schliwa M."/>
        </authorList>
    </citation>
    <scope>NUCLEOTIDE SEQUENCE [LARGE SCALE GENOMIC DNA]</scope>
</reference>
<dbReference type="InterPro" id="IPR036821">
    <property type="entry name" value="Peptide_deformylase_sf"/>
</dbReference>
<dbReference type="PANTHER" id="PTHR10458:SF22">
    <property type="entry name" value="PEPTIDE DEFORMYLASE"/>
    <property type="match status" value="1"/>
</dbReference>
<evidence type="ECO:0000313" key="4">
    <source>
        <dbReference type="EMBL" id="ETO05761.1"/>
    </source>
</evidence>
<keyword evidence="5" id="KW-1185">Reference proteome</keyword>
<dbReference type="EC" id="3.5.1.88" evidence="2 3"/>
<keyword evidence="4" id="KW-0808">Transferase</keyword>
<dbReference type="EMBL" id="ASPP01027796">
    <property type="protein sequence ID" value="ETO05761.1"/>
    <property type="molecule type" value="Genomic_DNA"/>
</dbReference>
<protein>
    <recommendedName>
        <fullName evidence="2 3">Peptide deformylase</fullName>
        <ecNumber evidence="2 3">3.5.1.88</ecNumber>
    </recommendedName>
</protein>
<dbReference type="Proteomes" id="UP000023152">
    <property type="component" value="Unassembled WGS sequence"/>
</dbReference>
<comment type="function">
    <text evidence="3">Removes the formyl group from the N-terminal Met of newly synthesized proteins.</text>
</comment>
<comment type="caution">
    <text evidence="4">The sequence shown here is derived from an EMBL/GenBank/DDBJ whole genome shotgun (WGS) entry which is preliminary data.</text>
</comment>
<comment type="similarity">
    <text evidence="1 3">Belongs to the polypeptide deformylase family.</text>
</comment>
<proteinExistence type="inferred from homology"/>
<evidence type="ECO:0000313" key="5">
    <source>
        <dbReference type="Proteomes" id="UP000023152"/>
    </source>
</evidence>
<dbReference type="Gene3D" id="3.90.45.10">
    <property type="entry name" value="Peptide deformylase"/>
    <property type="match status" value="1"/>
</dbReference>
<dbReference type="PRINTS" id="PR01576">
    <property type="entry name" value="PDEFORMYLASE"/>
</dbReference>
<keyword evidence="4" id="KW-0032">Aminotransferase</keyword>
<dbReference type="HAMAP" id="MF_00163">
    <property type="entry name" value="Pep_deformylase"/>
    <property type="match status" value="1"/>
</dbReference>
<gene>
    <name evidence="4" type="ORF">RFI_31635</name>
</gene>
<name>X6LWL7_RETFI</name>
<sequence>MKVSSRVLLLGDSRLRRVSDAVTPIVRNQATFDRHCAVLTHELGEFRKKHGFGRAIAAPQLDISYRMIAMNLNGKYKNLPGMSNPSETLILVNPEIIKKSEDSKFTLWDDCMSFPDLFVKVERYEKIAVKWTDVNLERTYVWDLDHIRIDLSELLQHEIDHLDGILATDLALDKDSFVYRPVFENNKAHFQSLVDYTIE</sequence>
<dbReference type="AlphaFoldDB" id="X6LWL7"/>